<dbReference type="OrthoDB" id="467140at2"/>
<accession>A0A480A849</accession>
<dbReference type="AlphaFoldDB" id="A0A480A849"/>
<gene>
    <name evidence="1" type="ORF">NIES80_09290</name>
</gene>
<protein>
    <submittedName>
        <fullName evidence="1">Uncharacterized protein</fullName>
    </submittedName>
</protein>
<sequence length="150" mass="16659">MELIITTAIATAIATIGMKSLEKIGENTGDIIWGRVNQLINKLRQKKLAPQLTAAVDENKVQELHYDQAVKELTEAMQDEEIKQAVLDLESSVNTDTSKTAEEIKKKAEEIKNHPSVINNNTKLAEIINAEKGSTVAQNVNITNQHNHYN</sequence>
<organism evidence="1 2">
    <name type="scientific">Dolichospermum planctonicum</name>
    <dbReference type="NCBI Taxonomy" id="136072"/>
    <lineage>
        <taxon>Bacteria</taxon>
        <taxon>Bacillati</taxon>
        <taxon>Cyanobacteriota</taxon>
        <taxon>Cyanophyceae</taxon>
        <taxon>Nostocales</taxon>
        <taxon>Aphanizomenonaceae</taxon>
        <taxon>Dolichospermum</taxon>
    </lineage>
</organism>
<reference evidence="2" key="1">
    <citation type="submission" date="2019-02" db="EMBL/GenBank/DDBJ databases">
        <title>Draft genome sequence of Dolichospermum planctonicum NIES-80.</title>
        <authorList>
            <person name="Yamaguchi H."/>
            <person name="Suzuki S."/>
            <person name="Kawachi M."/>
        </authorList>
    </citation>
    <scope>NUCLEOTIDE SEQUENCE [LARGE SCALE GENOMIC DNA]</scope>
    <source>
        <strain evidence="2">NIES-80</strain>
    </source>
</reference>
<name>A0A480A849_9CYAN</name>
<dbReference type="EMBL" id="BJCF01000006">
    <property type="protein sequence ID" value="GCL41235.1"/>
    <property type="molecule type" value="Genomic_DNA"/>
</dbReference>
<evidence type="ECO:0000313" key="2">
    <source>
        <dbReference type="Proteomes" id="UP000299367"/>
    </source>
</evidence>
<comment type="caution">
    <text evidence="1">The sequence shown here is derived from an EMBL/GenBank/DDBJ whole genome shotgun (WGS) entry which is preliminary data.</text>
</comment>
<evidence type="ECO:0000313" key="1">
    <source>
        <dbReference type="EMBL" id="GCL41235.1"/>
    </source>
</evidence>
<dbReference type="RefSeq" id="WP_137906982.1">
    <property type="nucleotide sequence ID" value="NZ_BJCF01000006.1"/>
</dbReference>
<dbReference type="Proteomes" id="UP000299367">
    <property type="component" value="Unassembled WGS sequence"/>
</dbReference>
<proteinExistence type="predicted"/>